<evidence type="ECO:0000313" key="1">
    <source>
        <dbReference type="EMBL" id="PPU48290.1"/>
    </source>
</evidence>
<gene>
    <name evidence="1" type="ORF">XdyCFBP7245_22915</name>
</gene>
<sequence length="91" mass="9867">MKITMLEQMLEQELIAHAEAILGNAFPEADHRWIAGAARVHVLDDRAGLAEREKNVCQAILSLFEFGHKIGCKKAKQAGGADLGCRGKAPT</sequence>
<dbReference type="AlphaFoldDB" id="A0A2S7BSW2"/>
<accession>A0A2S7BSW2</accession>
<dbReference type="RefSeq" id="WP_104617667.1">
    <property type="nucleotide sequence ID" value="NZ_CP167817.1"/>
</dbReference>
<organism evidence="1 2">
    <name type="scientific">Xanthomonas dyei</name>
    <dbReference type="NCBI Taxonomy" id="743699"/>
    <lineage>
        <taxon>Bacteria</taxon>
        <taxon>Pseudomonadati</taxon>
        <taxon>Pseudomonadota</taxon>
        <taxon>Gammaproteobacteria</taxon>
        <taxon>Lysobacterales</taxon>
        <taxon>Lysobacteraceae</taxon>
        <taxon>Xanthomonas</taxon>
    </lineage>
</organism>
<comment type="caution">
    <text evidence="1">The sequence shown here is derived from an EMBL/GenBank/DDBJ whole genome shotgun (WGS) entry which is preliminary data.</text>
</comment>
<dbReference type="EMBL" id="MDEE01000084">
    <property type="protein sequence ID" value="PPU48290.1"/>
    <property type="molecule type" value="Genomic_DNA"/>
</dbReference>
<evidence type="ECO:0000313" key="2">
    <source>
        <dbReference type="Proteomes" id="UP000238908"/>
    </source>
</evidence>
<dbReference type="Proteomes" id="UP000238908">
    <property type="component" value="Unassembled WGS sequence"/>
</dbReference>
<protein>
    <submittedName>
        <fullName evidence="1">Uncharacterized protein</fullName>
    </submittedName>
</protein>
<proteinExistence type="predicted"/>
<reference evidence="1 2" key="1">
    <citation type="submission" date="2016-08" db="EMBL/GenBank/DDBJ databases">
        <authorList>
            <person name="Seilhamer J.J."/>
        </authorList>
    </citation>
    <scope>NUCLEOTIDE SEQUENCE [LARGE SCALE GENOMIC DNA]</scope>
    <source>
        <strain evidence="1 2">CFBP7245</strain>
    </source>
</reference>
<name>A0A2S7BSW2_9XANT</name>